<organism evidence="1 2">
    <name type="scientific">Thiothrix nivea (strain ATCC 35100 / DSM 5205 / JP2)</name>
    <dbReference type="NCBI Taxonomy" id="870187"/>
    <lineage>
        <taxon>Bacteria</taxon>
        <taxon>Pseudomonadati</taxon>
        <taxon>Pseudomonadota</taxon>
        <taxon>Gammaproteobacteria</taxon>
        <taxon>Thiotrichales</taxon>
        <taxon>Thiotrichaceae</taxon>
        <taxon>Thiothrix</taxon>
    </lineage>
</organism>
<keyword evidence="2" id="KW-1185">Reference proteome</keyword>
<dbReference type="EMBL" id="JH651384">
    <property type="protein sequence ID" value="EIJ34774.1"/>
    <property type="molecule type" value="Genomic_DNA"/>
</dbReference>
<dbReference type="InterPro" id="IPR013078">
    <property type="entry name" value="His_Pase_superF_clade-1"/>
</dbReference>
<gene>
    <name evidence="1" type="ORF">Thini_2209</name>
</gene>
<reference evidence="2" key="1">
    <citation type="journal article" date="2011" name="Stand. Genomic Sci.">
        <title>Genome sequence of the filamentous, gliding Thiothrix nivea neotype strain (JP2(T)).</title>
        <authorList>
            <person name="Lapidus A."/>
            <person name="Nolan M."/>
            <person name="Lucas S."/>
            <person name="Glavina Del Rio T."/>
            <person name="Tice H."/>
            <person name="Cheng J.F."/>
            <person name="Tapia R."/>
            <person name="Han C."/>
            <person name="Goodwin L."/>
            <person name="Pitluck S."/>
            <person name="Liolios K."/>
            <person name="Pagani I."/>
            <person name="Ivanova N."/>
            <person name="Huntemann M."/>
            <person name="Mavromatis K."/>
            <person name="Mikhailova N."/>
            <person name="Pati A."/>
            <person name="Chen A."/>
            <person name="Palaniappan K."/>
            <person name="Land M."/>
            <person name="Brambilla E.M."/>
            <person name="Rohde M."/>
            <person name="Abt B."/>
            <person name="Verbarg S."/>
            <person name="Goker M."/>
            <person name="Bristow J."/>
            <person name="Eisen J.A."/>
            <person name="Markowitz V."/>
            <person name="Hugenholtz P."/>
            <person name="Kyrpides N.C."/>
            <person name="Klenk H.P."/>
            <person name="Woyke T."/>
        </authorList>
    </citation>
    <scope>NUCLEOTIDE SEQUENCE [LARGE SCALE GENOMIC DNA]</scope>
    <source>
        <strain evidence="2">ATCC 35100 / DSM 5205 / JP2</strain>
    </source>
</reference>
<evidence type="ECO:0000313" key="1">
    <source>
        <dbReference type="EMBL" id="EIJ34774.1"/>
    </source>
</evidence>
<name>A0A656HFK3_THINJ</name>
<dbReference type="AlphaFoldDB" id="A0A656HFK3"/>
<proteinExistence type="predicted"/>
<dbReference type="InterPro" id="IPR029033">
    <property type="entry name" value="His_PPase_superfam"/>
</dbReference>
<protein>
    <submittedName>
        <fullName evidence="1">Phosphoglycerate mutase</fullName>
    </submittedName>
</protein>
<accession>A0A656HFK3</accession>
<dbReference type="Gene3D" id="3.40.50.1240">
    <property type="entry name" value="Phosphoglycerate mutase-like"/>
    <property type="match status" value="1"/>
</dbReference>
<dbReference type="Proteomes" id="UP000005317">
    <property type="component" value="Unassembled WGS sequence"/>
</dbReference>
<dbReference type="RefSeq" id="WP_002708696.1">
    <property type="nucleotide sequence ID" value="NZ_JH651384.1"/>
</dbReference>
<dbReference type="SUPFAM" id="SSF53254">
    <property type="entry name" value="Phosphoglycerate mutase-like"/>
    <property type="match status" value="1"/>
</dbReference>
<sequence>MTAEFRLPATQPRMKIVLMRHGKPDFDFSRRINAVDFARIAHEYDIARLADTPPAAAISIARQCQAIVCSDLIRSALSAQALGLEDIALTSPLFRESPLPYPDSGAVRLSLTAWAVLLRISWLLGYSRNAESFQAARQRAQKATHHLAGLAAEHGSVLLVGHGVMNRLLAKALRKQGWQETQAPGSKHWSFGVYEYPAGYR</sequence>
<dbReference type="Pfam" id="PF00300">
    <property type="entry name" value="His_Phos_1"/>
    <property type="match status" value="1"/>
</dbReference>
<evidence type="ECO:0000313" key="2">
    <source>
        <dbReference type="Proteomes" id="UP000005317"/>
    </source>
</evidence>